<accession>A0A6A4GTT2</accession>
<sequence length="56" mass="6457">MTLIIYCPKFFLGNDGEISAGDIMVNKNDIWVQPGWKQEEYQWNSCRLMSKGRSSA</sequence>
<keyword evidence="2" id="KW-1185">Reference proteome</keyword>
<dbReference type="Proteomes" id="UP000799118">
    <property type="component" value="Unassembled WGS sequence"/>
</dbReference>
<evidence type="ECO:0000313" key="1">
    <source>
        <dbReference type="EMBL" id="KAE9388565.1"/>
    </source>
</evidence>
<proteinExistence type="predicted"/>
<reference evidence="1" key="1">
    <citation type="journal article" date="2019" name="Environ. Microbiol.">
        <title>Fungal ecological strategies reflected in gene transcription - a case study of two litter decomposers.</title>
        <authorList>
            <person name="Barbi F."/>
            <person name="Kohler A."/>
            <person name="Barry K."/>
            <person name="Baskaran P."/>
            <person name="Daum C."/>
            <person name="Fauchery L."/>
            <person name="Ihrmark K."/>
            <person name="Kuo A."/>
            <person name="LaButti K."/>
            <person name="Lipzen A."/>
            <person name="Morin E."/>
            <person name="Grigoriev I.V."/>
            <person name="Henrissat B."/>
            <person name="Lindahl B."/>
            <person name="Martin F."/>
        </authorList>
    </citation>
    <scope>NUCLEOTIDE SEQUENCE</scope>
    <source>
        <strain evidence="1">JB14</strain>
    </source>
</reference>
<dbReference type="AlphaFoldDB" id="A0A6A4GTT2"/>
<organism evidence="1 2">
    <name type="scientific">Gymnopus androsaceus JB14</name>
    <dbReference type="NCBI Taxonomy" id="1447944"/>
    <lineage>
        <taxon>Eukaryota</taxon>
        <taxon>Fungi</taxon>
        <taxon>Dikarya</taxon>
        <taxon>Basidiomycota</taxon>
        <taxon>Agaricomycotina</taxon>
        <taxon>Agaricomycetes</taxon>
        <taxon>Agaricomycetidae</taxon>
        <taxon>Agaricales</taxon>
        <taxon>Marasmiineae</taxon>
        <taxon>Omphalotaceae</taxon>
        <taxon>Gymnopus</taxon>
    </lineage>
</organism>
<evidence type="ECO:0000313" key="2">
    <source>
        <dbReference type="Proteomes" id="UP000799118"/>
    </source>
</evidence>
<gene>
    <name evidence="1" type="ORF">BT96DRAFT_927006</name>
</gene>
<dbReference type="EMBL" id="ML769737">
    <property type="protein sequence ID" value="KAE9388565.1"/>
    <property type="molecule type" value="Genomic_DNA"/>
</dbReference>
<name>A0A6A4GTT2_9AGAR</name>
<protein>
    <submittedName>
        <fullName evidence="1">Uncharacterized protein</fullName>
    </submittedName>
</protein>